<dbReference type="AlphaFoldDB" id="A0A8X8WKB2"/>
<evidence type="ECO:0000256" key="9">
    <source>
        <dbReference type="ARBA" id="ARBA00023136"/>
    </source>
</evidence>
<comment type="function">
    <text evidence="11">Mediates both low-affinity uptake and efflux of sugar across the membrane.</text>
</comment>
<proteinExistence type="inferred from homology"/>
<organism evidence="12">
    <name type="scientific">Salvia splendens</name>
    <name type="common">Scarlet sage</name>
    <dbReference type="NCBI Taxonomy" id="180675"/>
    <lineage>
        <taxon>Eukaryota</taxon>
        <taxon>Viridiplantae</taxon>
        <taxon>Streptophyta</taxon>
        <taxon>Embryophyta</taxon>
        <taxon>Tracheophyta</taxon>
        <taxon>Spermatophyta</taxon>
        <taxon>Magnoliopsida</taxon>
        <taxon>eudicotyledons</taxon>
        <taxon>Gunneridae</taxon>
        <taxon>Pentapetalae</taxon>
        <taxon>asterids</taxon>
        <taxon>lamiids</taxon>
        <taxon>Lamiales</taxon>
        <taxon>Lamiaceae</taxon>
        <taxon>Nepetoideae</taxon>
        <taxon>Mentheae</taxon>
        <taxon>Salviinae</taxon>
        <taxon>Salvia</taxon>
        <taxon>Salvia subgen. Calosphace</taxon>
        <taxon>core Calosphace</taxon>
    </lineage>
</organism>
<evidence type="ECO:0000256" key="2">
    <source>
        <dbReference type="ARBA" id="ARBA00007809"/>
    </source>
</evidence>
<comment type="subcellular location">
    <subcellularLocation>
        <location evidence="1">Cell membrane</location>
        <topology evidence="1">Multi-pass membrane protein</topology>
    </subcellularLocation>
</comment>
<reference evidence="12" key="2">
    <citation type="submission" date="2020-08" db="EMBL/GenBank/DDBJ databases">
        <title>Plant Genome Project.</title>
        <authorList>
            <person name="Zhang R.-G."/>
        </authorList>
    </citation>
    <scope>NUCLEOTIDE SEQUENCE</scope>
    <source>
        <strain evidence="12">Huo1</strain>
        <tissue evidence="12">Leaf</tissue>
    </source>
</reference>
<evidence type="ECO:0000256" key="3">
    <source>
        <dbReference type="ARBA" id="ARBA00022448"/>
    </source>
</evidence>
<dbReference type="Pfam" id="PF03083">
    <property type="entry name" value="MtN3_slv"/>
    <property type="match status" value="3"/>
</dbReference>
<comment type="caution">
    <text evidence="12">The sequence shown here is derived from an EMBL/GenBank/DDBJ whole genome shotgun (WGS) entry which is preliminary data.</text>
</comment>
<evidence type="ECO:0000256" key="10">
    <source>
        <dbReference type="ARBA" id="ARBA00037238"/>
    </source>
</evidence>
<evidence type="ECO:0000256" key="8">
    <source>
        <dbReference type="ARBA" id="ARBA00022989"/>
    </source>
</evidence>
<dbReference type="Proteomes" id="UP000298416">
    <property type="component" value="Unassembled WGS sequence"/>
</dbReference>
<accession>A0A8X8WKB2</accession>
<keyword evidence="5 11" id="KW-0762">Sugar transport</keyword>
<keyword evidence="3 11" id="KW-0813">Transport</keyword>
<feature type="transmembrane region" description="Helical" evidence="11">
    <location>
        <begin position="139"/>
        <end position="160"/>
    </location>
</feature>
<dbReference type="EMBL" id="PNBA02000016">
    <property type="protein sequence ID" value="KAG6395959.1"/>
    <property type="molecule type" value="Genomic_DNA"/>
</dbReference>
<sequence length="252" mass="28593">MMCLCSLMLSKQKSVKYMPFWLIVAGFANGITWFTYGLLETVDAYIAVGVGWKWDWGIVLLSSSYLCLLITNPSIIIIVIQVAMRDQQPKTQAITTIWSIYKNKSIMNFLPYSFLAAFMNCILWILYGMPFVHPDSTLVVTINSIGLALEIIYLIVFMIYANKTYRKHVIETKNAESMQFWLCLSGFLNGGIWFCYAFLKKFDPYIAAGNGIGGLFGAIQLLVYAFYYFKAKNNVANDGKQGDAQRKLSQIV</sequence>
<name>A0A8X8WKB2_SALSN</name>
<feature type="transmembrane region" description="Helical" evidence="11">
    <location>
        <begin position="205"/>
        <end position="229"/>
    </location>
</feature>
<evidence type="ECO:0000256" key="11">
    <source>
        <dbReference type="RuleBase" id="RU910715"/>
    </source>
</evidence>
<feature type="transmembrane region" description="Helical" evidence="11">
    <location>
        <begin position="20"/>
        <end position="39"/>
    </location>
</feature>
<keyword evidence="7" id="KW-0677">Repeat</keyword>
<keyword evidence="6 11" id="KW-0812">Transmembrane</keyword>
<evidence type="ECO:0000256" key="1">
    <source>
        <dbReference type="ARBA" id="ARBA00004651"/>
    </source>
</evidence>
<evidence type="ECO:0000313" key="12">
    <source>
        <dbReference type="EMBL" id="KAG6395959.1"/>
    </source>
</evidence>
<comment type="function">
    <text evidence="10">Mediates both low-affinity uptake and efflux of sugar across the plasma membrane.</text>
</comment>
<comment type="caution">
    <text evidence="11">Lacks conserved residue(s) required for the propagation of feature annotation.</text>
</comment>
<feature type="transmembrane region" description="Helical" evidence="11">
    <location>
        <begin position="180"/>
        <end position="199"/>
    </location>
</feature>
<dbReference type="GO" id="GO:0005886">
    <property type="term" value="C:plasma membrane"/>
    <property type="evidence" value="ECO:0007669"/>
    <property type="project" value="UniProtKB-SubCell"/>
</dbReference>
<protein>
    <recommendedName>
        <fullName evidence="11">Bidirectional sugar transporter SWEET</fullName>
    </recommendedName>
</protein>
<dbReference type="GO" id="GO:0051119">
    <property type="term" value="F:sugar transmembrane transporter activity"/>
    <property type="evidence" value="ECO:0007669"/>
    <property type="project" value="InterPro"/>
</dbReference>
<comment type="similarity">
    <text evidence="2 11">Belongs to the SWEET sugar transporter family.</text>
</comment>
<keyword evidence="13" id="KW-1185">Reference proteome</keyword>
<dbReference type="InterPro" id="IPR004316">
    <property type="entry name" value="SWEET_rpt"/>
</dbReference>
<dbReference type="Gene3D" id="1.20.1280.290">
    <property type="match status" value="2"/>
</dbReference>
<feature type="transmembrane region" description="Helical" evidence="11">
    <location>
        <begin position="59"/>
        <end position="84"/>
    </location>
</feature>
<keyword evidence="9 11" id="KW-0472">Membrane</keyword>
<evidence type="ECO:0000313" key="13">
    <source>
        <dbReference type="Proteomes" id="UP000298416"/>
    </source>
</evidence>
<gene>
    <name evidence="12" type="ORF">SASPL_142093</name>
</gene>
<keyword evidence="8 11" id="KW-1133">Transmembrane helix</keyword>
<evidence type="ECO:0000256" key="7">
    <source>
        <dbReference type="ARBA" id="ARBA00022737"/>
    </source>
</evidence>
<evidence type="ECO:0000256" key="4">
    <source>
        <dbReference type="ARBA" id="ARBA00022475"/>
    </source>
</evidence>
<dbReference type="PANTHER" id="PTHR10791:SF30">
    <property type="entry name" value="SUGAR TRANSPORTER SWEET1"/>
    <property type="match status" value="1"/>
</dbReference>
<keyword evidence="4" id="KW-1003">Cell membrane</keyword>
<reference evidence="12" key="1">
    <citation type="submission" date="2018-01" db="EMBL/GenBank/DDBJ databases">
        <authorList>
            <person name="Mao J.F."/>
        </authorList>
    </citation>
    <scope>NUCLEOTIDE SEQUENCE</scope>
    <source>
        <strain evidence="12">Huo1</strain>
        <tissue evidence="12">Leaf</tissue>
    </source>
</reference>
<evidence type="ECO:0000256" key="6">
    <source>
        <dbReference type="ARBA" id="ARBA00022692"/>
    </source>
</evidence>
<feature type="transmembrane region" description="Helical" evidence="11">
    <location>
        <begin position="105"/>
        <end position="127"/>
    </location>
</feature>
<dbReference type="InterPro" id="IPR047664">
    <property type="entry name" value="SWEET"/>
</dbReference>
<dbReference type="PANTHER" id="PTHR10791">
    <property type="entry name" value="RAG1-ACTIVATING PROTEIN 1"/>
    <property type="match status" value="1"/>
</dbReference>
<evidence type="ECO:0000256" key="5">
    <source>
        <dbReference type="ARBA" id="ARBA00022597"/>
    </source>
</evidence>